<keyword evidence="1" id="KW-0812">Transmembrane</keyword>
<evidence type="ECO:0000313" key="3">
    <source>
        <dbReference type="Proteomes" id="UP000032582"/>
    </source>
</evidence>
<proteinExistence type="predicted"/>
<protein>
    <submittedName>
        <fullName evidence="2">Uncharacterized protein</fullName>
    </submittedName>
</protein>
<keyword evidence="1" id="KW-0472">Membrane</keyword>
<dbReference type="Proteomes" id="UP000032582">
    <property type="component" value="Unassembled WGS sequence"/>
</dbReference>
<name>A0A0D8L526_MORMO</name>
<gene>
    <name evidence="2" type="ORF">UA45_16035</name>
</gene>
<feature type="transmembrane region" description="Helical" evidence="1">
    <location>
        <begin position="52"/>
        <end position="69"/>
    </location>
</feature>
<keyword evidence="1" id="KW-1133">Transmembrane helix</keyword>
<reference evidence="2 3" key="1">
    <citation type="submission" date="2015-02" db="EMBL/GenBank/DDBJ databases">
        <title>Whole genome shotgun sequencing of cultured foodborne pathogen.</title>
        <authorList>
            <person name="Timme R."/>
            <person name="Allard M.W."/>
            <person name="Strain E."/>
            <person name="Evans P.S."/>
            <person name="Brown E."/>
        </authorList>
    </citation>
    <scope>NUCLEOTIDE SEQUENCE [LARGE SCALE GENOMIC DNA]</scope>
    <source>
        <strain evidence="2 3">GCSL-TSO-24</strain>
    </source>
</reference>
<comment type="caution">
    <text evidence="2">The sequence shown here is derived from an EMBL/GenBank/DDBJ whole genome shotgun (WGS) entry which is preliminary data.</text>
</comment>
<evidence type="ECO:0000313" key="2">
    <source>
        <dbReference type="EMBL" id="KJF76902.1"/>
    </source>
</evidence>
<dbReference type="AlphaFoldDB" id="A0A0D8L526"/>
<sequence length="72" mass="8205">MILFFASESKRYFSRSVFTWWLYVKTPSMMVISDHDIVKSAGNSDSGISLKVIFIGVNVLISVFIADLLRKK</sequence>
<accession>A0A0D8L526</accession>
<evidence type="ECO:0000256" key="1">
    <source>
        <dbReference type="SAM" id="Phobius"/>
    </source>
</evidence>
<organism evidence="2 3">
    <name type="scientific">Morganella morganii</name>
    <name type="common">Proteus morganii</name>
    <dbReference type="NCBI Taxonomy" id="582"/>
    <lineage>
        <taxon>Bacteria</taxon>
        <taxon>Pseudomonadati</taxon>
        <taxon>Pseudomonadota</taxon>
        <taxon>Gammaproteobacteria</taxon>
        <taxon>Enterobacterales</taxon>
        <taxon>Morganellaceae</taxon>
        <taxon>Morganella</taxon>
    </lineage>
</organism>
<feature type="transmembrane region" description="Helical" evidence="1">
    <location>
        <begin position="12"/>
        <end position="32"/>
    </location>
</feature>
<dbReference type="EMBL" id="JZSH01000228">
    <property type="protein sequence ID" value="KJF76902.1"/>
    <property type="molecule type" value="Genomic_DNA"/>
</dbReference>